<dbReference type="OrthoDB" id="9802097at2"/>
<dbReference type="GO" id="GO:0005829">
    <property type="term" value="C:cytosol"/>
    <property type="evidence" value="ECO:0007669"/>
    <property type="project" value="TreeGrafter"/>
</dbReference>
<dbReference type="UniPathway" id="UPA00078">
    <property type="reaction ID" value="UER00161"/>
</dbReference>
<evidence type="ECO:0000256" key="7">
    <source>
        <dbReference type="ARBA" id="ARBA00022842"/>
    </source>
</evidence>
<evidence type="ECO:0000256" key="5">
    <source>
        <dbReference type="ARBA" id="ARBA00022756"/>
    </source>
</evidence>
<comment type="similarity">
    <text evidence="9">Belongs to the dethiobiotin synthetase family.</text>
</comment>
<keyword evidence="11" id="KW-1185">Reference proteome</keyword>
<dbReference type="HAMAP" id="MF_00336">
    <property type="entry name" value="BioD"/>
    <property type="match status" value="1"/>
</dbReference>
<comment type="pathway">
    <text evidence="9">Cofactor biosynthesis; biotin biosynthesis; biotin from 7,8-diaminononanoate: step 1/2.</text>
</comment>
<protein>
    <recommendedName>
        <fullName evidence="9">ATP-dependent dethiobiotin synthetase BioD</fullName>
        <ecNumber evidence="9">6.3.3.3</ecNumber>
    </recommendedName>
    <alternativeName>
        <fullName evidence="9">DTB synthetase</fullName>
        <shortName evidence="9">DTBS</shortName>
    </alternativeName>
    <alternativeName>
        <fullName evidence="9">Dethiobiotin synthase</fullName>
    </alternativeName>
</protein>
<dbReference type="PANTHER" id="PTHR43210">
    <property type="entry name" value="DETHIOBIOTIN SYNTHETASE"/>
    <property type="match status" value="1"/>
</dbReference>
<keyword evidence="7 9" id="KW-0460">Magnesium</keyword>
<dbReference type="InterPro" id="IPR004472">
    <property type="entry name" value="DTB_synth_BioD"/>
</dbReference>
<name>A0A4S3ZRH8_9FLAO</name>
<dbReference type="GO" id="GO:0009102">
    <property type="term" value="P:biotin biosynthetic process"/>
    <property type="evidence" value="ECO:0007669"/>
    <property type="project" value="UniProtKB-UniRule"/>
</dbReference>
<feature type="binding site" evidence="9">
    <location>
        <position position="42"/>
    </location>
    <ligand>
        <name>ATP</name>
        <dbReference type="ChEBI" id="CHEBI:30616"/>
    </ligand>
</feature>
<evidence type="ECO:0000256" key="1">
    <source>
        <dbReference type="ARBA" id="ARBA00022490"/>
    </source>
</evidence>
<comment type="subcellular location">
    <subcellularLocation>
        <location evidence="9">Cytoplasm</location>
    </subcellularLocation>
</comment>
<keyword evidence="1 9" id="KW-0963">Cytoplasm</keyword>
<feature type="active site" evidence="9">
    <location>
        <position position="31"/>
    </location>
</feature>
<feature type="binding site" evidence="9">
    <location>
        <position position="42"/>
    </location>
    <ligand>
        <name>Mg(2+)</name>
        <dbReference type="ChEBI" id="CHEBI:18420"/>
    </ligand>
</feature>
<dbReference type="NCBIfam" id="TIGR00347">
    <property type="entry name" value="bioD"/>
    <property type="match status" value="1"/>
</dbReference>
<organism evidence="10 11">
    <name type="scientific">Flavobacterium supellecticarium</name>
    <dbReference type="NCBI Taxonomy" id="2565924"/>
    <lineage>
        <taxon>Bacteria</taxon>
        <taxon>Pseudomonadati</taxon>
        <taxon>Bacteroidota</taxon>
        <taxon>Flavobacteriia</taxon>
        <taxon>Flavobacteriales</taxon>
        <taxon>Flavobacteriaceae</taxon>
        <taxon>Flavobacterium</taxon>
    </lineage>
</organism>
<feature type="binding site" evidence="9">
    <location>
        <position position="98"/>
    </location>
    <ligand>
        <name>Mg(2+)</name>
        <dbReference type="ChEBI" id="CHEBI:18420"/>
    </ligand>
</feature>
<keyword evidence="4 9" id="KW-0547">Nucleotide-binding</keyword>
<comment type="subunit">
    <text evidence="9">Homodimer.</text>
</comment>
<evidence type="ECO:0000256" key="2">
    <source>
        <dbReference type="ARBA" id="ARBA00022598"/>
    </source>
</evidence>
<keyword evidence="5 9" id="KW-0093">Biotin biosynthesis</keyword>
<reference evidence="10 11" key="1">
    <citation type="submission" date="2019-04" db="EMBL/GenBank/DDBJ databases">
        <title>Flavobacterium sp. nov. isolated from construction timber.</title>
        <authorList>
            <person name="Lin S.-Y."/>
            <person name="Chang C.-T."/>
            <person name="Young C.-C."/>
        </authorList>
    </citation>
    <scope>NUCLEOTIDE SEQUENCE [LARGE SCALE GENOMIC DNA]</scope>
    <source>
        <strain evidence="10 11">CC-CTC003</strain>
    </source>
</reference>
<evidence type="ECO:0000256" key="8">
    <source>
        <dbReference type="ARBA" id="ARBA00047386"/>
    </source>
</evidence>
<dbReference type="GO" id="GO:0005524">
    <property type="term" value="F:ATP binding"/>
    <property type="evidence" value="ECO:0007669"/>
    <property type="project" value="UniProtKB-UniRule"/>
</dbReference>
<feature type="binding site" evidence="9">
    <location>
        <position position="15"/>
    </location>
    <ligand>
        <name>Mg(2+)</name>
        <dbReference type="ChEBI" id="CHEBI:18420"/>
    </ligand>
</feature>
<evidence type="ECO:0000256" key="4">
    <source>
        <dbReference type="ARBA" id="ARBA00022741"/>
    </source>
</evidence>
<dbReference type="AlphaFoldDB" id="A0A4S3ZRH8"/>
<dbReference type="GO" id="GO:0000287">
    <property type="term" value="F:magnesium ion binding"/>
    <property type="evidence" value="ECO:0007669"/>
    <property type="project" value="UniProtKB-UniRule"/>
</dbReference>
<evidence type="ECO:0000256" key="3">
    <source>
        <dbReference type="ARBA" id="ARBA00022723"/>
    </source>
</evidence>
<comment type="function">
    <text evidence="9">Catalyzes a mechanistically unusual reaction, the ATP-dependent insertion of CO2 between the N7 and N8 nitrogen atoms of 7,8-diaminopelargonic acid (DAPA, also called 7,8-diammoniononanoate) to form a ureido ring.</text>
</comment>
<dbReference type="EMBL" id="SSNZ01000009">
    <property type="protein sequence ID" value="THF48234.1"/>
    <property type="molecule type" value="Genomic_DNA"/>
</dbReference>
<evidence type="ECO:0000256" key="6">
    <source>
        <dbReference type="ARBA" id="ARBA00022840"/>
    </source>
</evidence>
<comment type="caution">
    <text evidence="9">Lacks conserved residue(s) required for the propagation of feature annotation.</text>
</comment>
<dbReference type="PANTHER" id="PTHR43210:SF2">
    <property type="entry name" value="ATP-DEPENDENT DETHIOBIOTIN SYNTHETASE BIOD 2"/>
    <property type="match status" value="1"/>
</dbReference>
<dbReference type="CDD" id="cd03109">
    <property type="entry name" value="DTBS"/>
    <property type="match status" value="1"/>
</dbReference>
<sequence length="205" mass="22489">MKLFVTGIGTDVGKTVAATIITEALEADYWKPVQAGDLDYSDSHKIKEKLSNTKTRIFDNAYALNTPASPHVAAKIDGVVIDLKKIKEPKTKNHLVIEGAGGVLVPLNDSDSIIDLIQPDYKVIVVSRHYLGSINHTLLTIEVLKARGVAVAGIVFSGKENPDSESIILNRTGVRFLGRIDEEPYFDKNVIKEYADLFAETLLEL</sequence>
<gene>
    <name evidence="9 10" type="primary">bioD</name>
    <name evidence="10" type="ORF">E6C50_15440</name>
</gene>
<comment type="cofactor">
    <cofactor evidence="9">
        <name>Mg(2+)</name>
        <dbReference type="ChEBI" id="CHEBI:18420"/>
    </cofactor>
</comment>
<dbReference type="EC" id="6.3.3.3" evidence="9"/>
<dbReference type="Gene3D" id="3.40.50.300">
    <property type="entry name" value="P-loop containing nucleotide triphosphate hydrolases"/>
    <property type="match status" value="1"/>
</dbReference>
<comment type="catalytic activity">
    <reaction evidence="8">
        <text>(7R,8S)-8-amino-7-(carboxyamino)nonanoate + ATP = (4R,5S)-dethiobiotin + ADP + phosphate + H(+)</text>
        <dbReference type="Rhea" id="RHEA:63684"/>
        <dbReference type="ChEBI" id="CHEBI:15378"/>
        <dbReference type="ChEBI" id="CHEBI:30616"/>
        <dbReference type="ChEBI" id="CHEBI:43474"/>
        <dbReference type="ChEBI" id="CHEBI:149470"/>
        <dbReference type="ChEBI" id="CHEBI:149473"/>
        <dbReference type="ChEBI" id="CHEBI:456216"/>
    </reaction>
</comment>
<keyword evidence="6 9" id="KW-0067">ATP-binding</keyword>
<keyword evidence="3 9" id="KW-0479">Metal-binding</keyword>
<feature type="binding site" evidence="9">
    <location>
        <begin position="98"/>
        <end position="101"/>
    </location>
    <ligand>
        <name>ATP</name>
        <dbReference type="ChEBI" id="CHEBI:30616"/>
    </ligand>
</feature>
<dbReference type="PIRSF" id="PIRSF006755">
    <property type="entry name" value="DTB_synth"/>
    <property type="match status" value="1"/>
</dbReference>
<evidence type="ECO:0000256" key="9">
    <source>
        <dbReference type="HAMAP-Rule" id="MF_00336"/>
    </source>
</evidence>
<evidence type="ECO:0000313" key="11">
    <source>
        <dbReference type="Proteomes" id="UP000307507"/>
    </source>
</evidence>
<evidence type="ECO:0000313" key="10">
    <source>
        <dbReference type="EMBL" id="THF48234.1"/>
    </source>
</evidence>
<dbReference type="GO" id="GO:0004141">
    <property type="term" value="F:dethiobiotin synthase activity"/>
    <property type="evidence" value="ECO:0007669"/>
    <property type="project" value="UniProtKB-UniRule"/>
</dbReference>
<proteinExistence type="inferred from homology"/>
<comment type="caution">
    <text evidence="10">The sequence shown here is derived from an EMBL/GenBank/DDBJ whole genome shotgun (WGS) entry which is preliminary data.</text>
</comment>
<accession>A0A4S3ZRH8</accession>
<dbReference type="RefSeq" id="WP_136404135.1">
    <property type="nucleotide sequence ID" value="NZ_SSNZ01000009.1"/>
</dbReference>
<keyword evidence="2 9" id="KW-0436">Ligase</keyword>
<dbReference type="Proteomes" id="UP000307507">
    <property type="component" value="Unassembled WGS sequence"/>
</dbReference>
<dbReference type="InterPro" id="IPR027417">
    <property type="entry name" value="P-loop_NTPase"/>
</dbReference>
<dbReference type="Pfam" id="PF13500">
    <property type="entry name" value="AAA_26"/>
    <property type="match status" value="1"/>
</dbReference>
<comment type="catalytic activity">
    <reaction evidence="9">
        <text>(7R,8S)-7,8-diammoniononanoate + CO2 + ATP = (4R,5S)-dethiobiotin + ADP + phosphate + 3 H(+)</text>
        <dbReference type="Rhea" id="RHEA:15805"/>
        <dbReference type="ChEBI" id="CHEBI:15378"/>
        <dbReference type="ChEBI" id="CHEBI:16526"/>
        <dbReference type="ChEBI" id="CHEBI:30616"/>
        <dbReference type="ChEBI" id="CHEBI:43474"/>
        <dbReference type="ChEBI" id="CHEBI:149469"/>
        <dbReference type="ChEBI" id="CHEBI:149473"/>
        <dbReference type="ChEBI" id="CHEBI:456216"/>
        <dbReference type="EC" id="6.3.3.3"/>
    </reaction>
</comment>
<feature type="binding site" evidence="9">
    <location>
        <begin position="11"/>
        <end position="16"/>
    </location>
    <ligand>
        <name>ATP</name>
        <dbReference type="ChEBI" id="CHEBI:30616"/>
    </ligand>
</feature>
<dbReference type="SUPFAM" id="SSF52540">
    <property type="entry name" value="P-loop containing nucleoside triphosphate hydrolases"/>
    <property type="match status" value="1"/>
</dbReference>